<dbReference type="PANTHER" id="PTHR33273:SF4">
    <property type="entry name" value="ENDONUCLEASE_EXONUCLEASE_PHOSPHATASE DOMAIN-CONTAINING PROTEIN"/>
    <property type="match status" value="1"/>
</dbReference>
<dbReference type="Gene3D" id="3.60.10.10">
    <property type="entry name" value="Endonuclease/exonuclease/phosphatase"/>
    <property type="match status" value="1"/>
</dbReference>
<dbReference type="SUPFAM" id="SSF56219">
    <property type="entry name" value="DNase I-like"/>
    <property type="match status" value="1"/>
</dbReference>
<dbReference type="Pfam" id="PF14529">
    <property type="entry name" value="Exo_endo_phos_2"/>
    <property type="match status" value="1"/>
</dbReference>
<sequence length="457" mass="52575">MVQFLQINLHHSKAESAALLTRLATGNIDVLLIQEPWIVGNNICGLSTPLYKLFYTKDKGKTRTCILTKTHFNTFLIPQFNEGDLTTVRLELNEHTHHTIASFYLAHDYEGPLPNTTTQQLIHTHSSKELILGGDANSHHTQWGSTNTNERGELLYDYLLQSNLFICNKSNDPTFITRNRREVLDITLISDPLLNQLEAWKVGIEHSFSDHRYIEFTISLDCPLAENITNLRLTNWGYYNNLFNRNLHAPPSHIRNRQELDNLVNTFTDICGEALKRACPSRTVKAKHKPPWWNATLANLKRECRTYFNRAKYNNSESSWNLYHTKLSLYKKEIRISKRRAWANFCSSIESTAEASRLRRILAKSQATIGYLKTNADSSTENSQETLELLLDTHFPKNTHAVKDLYIEENLDDQSIDNISNPSRIQWTVNSFKPFKSPGPDGFFPTQLQRTLDISLP</sequence>
<feature type="domain" description="Endonuclease/exonuclease/phosphatase" evidence="1">
    <location>
        <begin position="100"/>
        <end position="214"/>
    </location>
</feature>
<dbReference type="AlphaFoldDB" id="A0AB40DKE3"/>
<name>A0AB40DKE3_DROSZ</name>
<gene>
    <name evidence="3" type="primary">LOC108015862</name>
</gene>
<evidence type="ECO:0000313" key="2">
    <source>
        <dbReference type="Proteomes" id="UP001652628"/>
    </source>
</evidence>
<proteinExistence type="predicted"/>
<keyword evidence="2" id="KW-1185">Reference proteome</keyword>
<dbReference type="InterPro" id="IPR005135">
    <property type="entry name" value="Endo/exonuclease/phosphatase"/>
</dbReference>
<dbReference type="Proteomes" id="UP001652628">
    <property type="component" value="Unplaced"/>
</dbReference>
<dbReference type="GO" id="GO:0003824">
    <property type="term" value="F:catalytic activity"/>
    <property type="evidence" value="ECO:0007669"/>
    <property type="project" value="InterPro"/>
</dbReference>
<accession>A0AB40DKE3</accession>
<organism evidence="2 3">
    <name type="scientific">Drosophila suzukii</name>
    <name type="common">Spotted-wing drosophila fruit fly</name>
    <dbReference type="NCBI Taxonomy" id="28584"/>
    <lineage>
        <taxon>Eukaryota</taxon>
        <taxon>Metazoa</taxon>
        <taxon>Ecdysozoa</taxon>
        <taxon>Arthropoda</taxon>
        <taxon>Hexapoda</taxon>
        <taxon>Insecta</taxon>
        <taxon>Pterygota</taxon>
        <taxon>Neoptera</taxon>
        <taxon>Endopterygota</taxon>
        <taxon>Diptera</taxon>
        <taxon>Brachycera</taxon>
        <taxon>Muscomorpha</taxon>
        <taxon>Ephydroidea</taxon>
        <taxon>Drosophilidae</taxon>
        <taxon>Drosophila</taxon>
        <taxon>Sophophora</taxon>
    </lineage>
</organism>
<protein>
    <submittedName>
        <fullName evidence="3">115 kDa protein in type-1 retrotransposable element R1DM isoform X1</fullName>
    </submittedName>
</protein>
<evidence type="ECO:0000259" key="1">
    <source>
        <dbReference type="Pfam" id="PF14529"/>
    </source>
</evidence>
<dbReference type="PANTHER" id="PTHR33273">
    <property type="entry name" value="DOMAIN-CONTAINING PROTEIN, PUTATIVE-RELATED"/>
    <property type="match status" value="1"/>
</dbReference>
<dbReference type="GeneID" id="108015862"/>
<dbReference type="RefSeq" id="XP_065724818.1">
    <property type="nucleotide sequence ID" value="XM_065868746.2"/>
</dbReference>
<evidence type="ECO:0000313" key="3">
    <source>
        <dbReference type="RefSeq" id="XP_065724818.1"/>
    </source>
</evidence>
<dbReference type="InterPro" id="IPR036691">
    <property type="entry name" value="Endo/exonu/phosph_ase_sf"/>
</dbReference>
<reference evidence="3" key="1">
    <citation type="submission" date="2025-08" db="UniProtKB">
        <authorList>
            <consortium name="RefSeq"/>
        </authorList>
    </citation>
    <scope>IDENTIFICATION</scope>
</reference>